<organism evidence="2 3">
    <name type="scientific">Acidilutibacter cellobiosedens</name>
    <dbReference type="NCBI Taxonomy" id="2507161"/>
    <lineage>
        <taxon>Bacteria</taxon>
        <taxon>Bacillati</taxon>
        <taxon>Bacillota</taxon>
        <taxon>Tissierellia</taxon>
        <taxon>Tissierellales</taxon>
        <taxon>Acidilutibacteraceae</taxon>
        <taxon>Acidilutibacter</taxon>
    </lineage>
</organism>
<feature type="transmembrane region" description="Helical" evidence="1">
    <location>
        <begin position="114"/>
        <end position="131"/>
    </location>
</feature>
<name>A0A410QFE5_9FIRM</name>
<evidence type="ECO:0000313" key="2">
    <source>
        <dbReference type="EMBL" id="QAT62793.1"/>
    </source>
</evidence>
<dbReference type="KEGG" id="spoa:EQM13_15070"/>
<accession>A0A410QFE5</accession>
<evidence type="ECO:0000256" key="1">
    <source>
        <dbReference type="SAM" id="Phobius"/>
    </source>
</evidence>
<keyword evidence="3" id="KW-1185">Reference proteome</keyword>
<dbReference type="Proteomes" id="UP000287969">
    <property type="component" value="Chromosome"/>
</dbReference>
<keyword evidence="1" id="KW-1133">Transmembrane helix</keyword>
<protein>
    <submittedName>
        <fullName evidence="2">Uncharacterized protein</fullName>
    </submittedName>
</protein>
<dbReference type="EMBL" id="CP035282">
    <property type="protein sequence ID" value="QAT62793.1"/>
    <property type="molecule type" value="Genomic_DNA"/>
</dbReference>
<sequence length="190" mass="23154">MKKERMEYINKLYKKNPNTGDYVIEVDLNSYVEIFNEWDHSSYKRRDISPDLTKFLEECSNDIPERFNLEISFYLPNEIRDENKEKIITEGIKTCYDFYAHFEQRKLNSNYKRMINSVFISFILLLFYFIFTTRIRLIIWEAFAQGFLVGGWVFMWEAISFFFFGRVEIKSIIRNYERLRDARISFAYSK</sequence>
<feature type="transmembrane region" description="Helical" evidence="1">
    <location>
        <begin position="143"/>
        <end position="164"/>
    </location>
</feature>
<keyword evidence="1" id="KW-0812">Transmembrane</keyword>
<gene>
    <name evidence="2" type="ORF">EQM13_15070</name>
</gene>
<keyword evidence="1" id="KW-0472">Membrane</keyword>
<dbReference type="OrthoDB" id="573194at2"/>
<evidence type="ECO:0000313" key="3">
    <source>
        <dbReference type="Proteomes" id="UP000287969"/>
    </source>
</evidence>
<reference evidence="3" key="1">
    <citation type="submission" date="2019-01" db="EMBL/GenBank/DDBJ databases">
        <title>Draft genomes of a novel of Sporanaerobacter strains.</title>
        <authorList>
            <person name="Ma S."/>
        </authorList>
    </citation>
    <scope>NUCLEOTIDE SEQUENCE [LARGE SCALE GENOMIC DNA]</scope>
    <source>
        <strain evidence="3">NJN-17</strain>
    </source>
</reference>
<dbReference type="RefSeq" id="WP_071140745.1">
    <property type="nucleotide sequence ID" value="NZ_CP035282.1"/>
</dbReference>
<dbReference type="AlphaFoldDB" id="A0A410QFE5"/>
<proteinExistence type="predicted"/>